<name>A0A8J9X5A8_PHATR</name>
<feature type="chain" id="PRO_5035441581" description="NAD-dependent epimerase/dehydratase domain-containing protein" evidence="2">
    <location>
        <begin position="23"/>
        <end position="397"/>
    </location>
</feature>
<dbReference type="Proteomes" id="UP000836788">
    <property type="component" value="Chromosome 3"/>
</dbReference>
<reference evidence="4" key="1">
    <citation type="submission" date="2022-02" db="EMBL/GenBank/DDBJ databases">
        <authorList>
            <person name="Giguere J D."/>
        </authorList>
    </citation>
    <scope>NUCLEOTIDE SEQUENCE</scope>
    <source>
        <strain evidence="4">CCAP 1055/1</strain>
    </source>
</reference>
<dbReference type="AlphaFoldDB" id="A0A8J9X5A8"/>
<dbReference type="OMA" id="CYQWSKA"/>
<dbReference type="PANTHER" id="PTHR10366:SF831">
    <property type="entry name" value="NAD-DEPENDENT EPIMERASE_DEHYDRATASE DOMAIN-CONTAINING PROTEIN"/>
    <property type="match status" value="1"/>
</dbReference>
<evidence type="ECO:0000313" key="4">
    <source>
        <dbReference type="EMBL" id="CAG9288832.1"/>
    </source>
</evidence>
<dbReference type="InterPro" id="IPR001509">
    <property type="entry name" value="Epimerase_deHydtase"/>
</dbReference>
<dbReference type="GO" id="GO:0016616">
    <property type="term" value="F:oxidoreductase activity, acting on the CH-OH group of donors, NAD or NADP as acceptor"/>
    <property type="evidence" value="ECO:0007669"/>
    <property type="project" value="TreeGrafter"/>
</dbReference>
<sequence>MNPLHCRSIGMFSLILWSLAFGTTVALSSLSGPTNSPTASKKRVHIVTGASGYVGRAIVHHICENASISLIQSEVHHCQDVLCLVRPNRVATEQAYWNILLQDIASPVSVRVLPYDMLDGGASLKDALASVVVEQDHAETCVYHVASVFGPTEDHQQTALDNVKGTEDLVRTLVDSGMTCRLIMTSSMAAVRGSGQRPRNGKYYTEQDWNTISLLGANWGASYQWSKAESERKAWEICRHHNIPMVALCPSFVFGPPRDSINSNSYSITLVGQWARGESQVQSRLFVDVRDVAAAHVAAAIELEAAGQRYIVSLETRAPSQDIATWLREVCQTTGLSDPEKVHFDGEFDGGAIPIGSKEVDAIDRLRRELRVTLRPIKDTIRDMAGNLLKETAQNDC</sequence>
<dbReference type="SUPFAM" id="SSF51735">
    <property type="entry name" value="NAD(P)-binding Rossmann-fold domains"/>
    <property type="match status" value="1"/>
</dbReference>
<feature type="signal peptide" evidence="2">
    <location>
        <begin position="1"/>
        <end position="22"/>
    </location>
</feature>
<evidence type="ECO:0000256" key="2">
    <source>
        <dbReference type="SAM" id="SignalP"/>
    </source>
</evidence>
<dbReference type="EMBL" id="OU594944">
    <property type="protein sequence ID" value="CAG9288832.1"/>
    <property type="molecule type" value="Genomic_DNA"/>
</dbReference>
<evidence type="ECO:0000259" key="3">
    <source>
        <dbReference type="Pfam" id="PF01370"/>
    </source>
</evidence>
<evidence type="ECO:0000256" key="1">
    <source>
        <dbReference type="ARBA" id="ARBA00023002"/>
    </source>
</evidence>
<gene>
    <name evidence="4" type="ORF">PTTT1_LOCUS39747</name>
</gene>
<dbReference type="Pfam" id="PF01370">
    <property type="entry name" value="Epimerase"/>
    <property type="match status" value="1"/>
</dbReference>
<organism evidence="4">
    <name type="scientific">Phaeodactylum tricornutum</name>
    <name type="common">Diatom</name>
    <dbReference type="NCBI Taxonomy" id="2850"/>
    <lineage>
        <taxon>Eukaryota</taxon>
        <taxon>Sar</taxon>
        <taxon>Stramenopiles</taxon>
        <taxon>Ochrophyta</taxon>
        <taxon>Bacillariophyta</taxon>
        <taxon>Bacillariophyceae</taxon>
        <taxon>Bacillariophycidae</taxon>
        <taxon>Naviculales</taxon>
        <taxon>Phaeodactylaceae</taxon>
        <taxon>Phaeodactylum</taxon>
    </lineage>
</organism>
<dbReference type="InterPro" id="IPR050425">
    <property type="entry name" value="NAD(P)_dehydrat-like"/>
</dbReference>
<accession>A0A8J9X5A8</accession>
<dbReference type="PANTHER" id="PTHR10366">
    <property type="entry name" value="NAD DEPENDENT EPIMERASE/DEHYDRATASE"/>
    <property type="match status" value="1"/>
</dbReference>
<protein>
    <recommendedName>
        <fullName evidence="3">NAD-dependent epimerase/dehydratase domain-containing protein</fullName>
    </recommendedName>
</protein>
<keyword evidence="1" id="KW-0560">Oxidoreductase</keyword>
<proteinExistence type="predicted"/>
<keyword evidence="2" id="KW-0732">Signal</keyword>
<dbReference type="InterPro" id="IPR036291">
    <property type="entry name" value="NAD(P)-bd_dom_sf"/>
</dbReference>
<dbReference type="Gene3D" id="3.40.50.720">
    <property type="entry name" value="NAD(P)-binding Rossmann-like Domain"/>
    <property type="match status" value="1"/>
</dbReference>
<feature type="domain" description="NAD-dependent epimerase/dehydratase" evidence="3">
    <location>
        <begin position="46"/>
        <end position="306"/>
    </location>
</feature>